<accession>A0A6J4PHT6</accession>
<dbReference type="InterPro" id="IPR037175">
    <property type="entry name" value="KFase_sf"/>
</dbReference>
<sequence>MQGNKAQTLWGEVYKMGRNMDLTMPFSERTIPVPGHPRPEFEPLTSLEQDGVRNTTMTCSIHTGTHVDAPSHFIPDGATIDEIPIERFHRPGVRLDLREMAQPGEPITLEHIEGAGFDPSESRDAILMLATGWTDRAWESEKLYEMNPYLAQDAAEAIAEASPSAIGLDFAVDDTKPWPNHTILLGTGVLLIENLMHLPELPRDGFEVMAFPLRLVGENGGPARVVVELGR</sequence>
<gene>
    <name evidence="1" type="ORF">AVDCRST_MAG78-737</name>
</gene>
<dbReference type="InterPro" id="IPR007325">
    <property type="entry name" value="KFase/CYL"/>
</dbReference>
<reference evidence="1" key="1">
    <citation type="submission" date="2020-02" db="EMBL/GenBank/DDBJ databases">
        <authorList>
            <person name="Meier V. D."/>
        </authorList>
    </citation>
    <scope>NUCLEOTIDE SEQUENCE</scope>
    <source>
        <strain evidence="1">AVDCRST_MAG78</strain>
    </source>
</reference>
<name>A0A6J4PHT6_9ACTN</name>
<evidence type="ECO:0008006" key="2">
    <source>
        <dbReference type="Google" id="ProtNLM"/>
    </source>
</evidence>
<proteinExistence type="predicted"/>
<dbReference type="EMBL" id="CADCVB010000056">
    <property type="protein sequence ID" value="CAA9416674.1"/>
    <property type="molecule type" value="Genomic_DNA"/>
</dbReference>
<dbReference type="PANTHER" id="PTHR31118">
    <property type="entry name" value="CYCLASE-LIKE PROTEIN 2"/>
    <property type="match status" value="1"/>
</dbReference>
<dbReference type="SUPFAM" id="SSF102198">
    <property type="entry name" value="Putative cyclase"/>
    <property type="match status" value="1"/>
</dbReference>
<organism evidence="1">
    <name type="scientific">uncultured Rubrobacteraceae bacterium</name>
    <dbReference type="NCBI Taxonomy" id="349277"/>
    <lineage>
        <taxon>Bacteria</taxon>
        <taxon>Bacillati</taxon>
        <taxon>Actinomycetota</taxon>
        <taxon>Rubrobacteria</taxon>
        <taxon>Rubrobacterales</taxon>
        <taxon>Rubrobacteraceae</taxon>
        <taxon>environmental samples</taxon>
    </lineage>
</organism>
<dbReference type="Pfam" id="PF04199">
    <property type="entry name" value="Cyclase"/>
    <property type="match status" value="1"/>
</dbReference>
<dbReference type="GO" id="GO:0004061">
    <property type="term" value="F:arylformamidase activity"/>
    <property type="evidence" value="ECO:0007669"/>
    <property type="project" value="InterPro"/>
</dbReference>
<evidence type="ECO:0000313" key="1">
    <source>
        <dbReference type="EMBL" id="CAA9416674.1"/>
    </source>
</evidence>
<dbReference type="Gene3D" id="3.50.30.50">
    <property type="entry name" value="Putative cyclase"/>
    <property type="match status" value="1"/>
</dbReference>
<dbReference type="AlphaFoldDB" id="A0A6J4PHT6"/>
<dbReference type="GO" id="GO:0019441">
    <property type="term" value="P:L-tryptophan catabolic process to kynurenine"/>
    <property type="evidence" value="ECO:0007669"/>
    <property type="project" value="InterPro"/>
</dbReference>
<protein>
    <recommendedName>
        <fullName evidence="2">Cyclase family protein</fullName>
    </recommendedName>
</protein>
<dbReference type="PANTHER" id="PTHR31118:SF12">
    <property type="entry name" value="CYCLASE-LIKE PROTEIN 2"/>
    <property type="match status" value="1"/>
</dbReference>